<protein>
    <submittedName>
        <fullName evidence="1">Uncharacterized protein</fullName>
    </submittedName>
</protein>
<keyword evidence="2" id="KW-1185">Reference proteome</keyword>
<evidence type="ECO:0000313" key="1">
    <source>
        <dbReference type="EMBL" id="MFN0292546.1"/>
    </source>
</evidence>
<organism evidence="1 2">
    <name type="scientific">Pedobacter helvus</name>
    <dbReference type="NCBI Taxonomy" id="2563444"/>
    <lineage>
        <taxon>Bacteria</taxon>
        <taxon>Pseudomonadati</taxon>
        <taxon>Bacteroidota</taxon>
        <taxon>Sphingobacteriia</taxon>
        <taxon>Sphingobacteriales</taxon>
        <taxon>Sphingobacteriaceae</taxon>
        <taxon>Pedobacter</taxon>
    </lineage>
</organism>
<evidence type="ECO:0000313" key="2">
    <source>
        <dbReference type="Proteomes" id="UP001517367"/>
    </source>
</evidence>
<gene>
    <name evidence="1" type="ORF">E5L68_014165</name>
</gene>
<proteinExistence type="predicted"/>
<dbReference type="RefSeq" id="WP_138731126.1">
    <property type="nucleotide sequence ID" value="NZ_SRMP02000026.1"/>
</dbReference>
<sequence>MKTSRLCIYAKDISIITGKGIRSSQKLLKEIKTKLNKQSHQYVSLKEFAEYTGIEFELVTKSCW</sequence>
<name>A0ABW9JK08_9SPHI</name>
<comment type="caution">
    <text evidence="1">The sequence shown here is derived from an EMBL/GenBank/DDBJ whole genome shotgun (WGS) entry which is preliminary data.</text>
</comment>
<reference evidence="1 2" key="1">
    <citation type="submission" date="2024-12" db="EMBL/GenBank/DDBJ databases">
        <authorList>
            <person name="Hu S."/>
        </authorList>
    </citation>
    <scope>NUCLEOTIDE SEQUENCE [LARGE SCALE GENOMIC DNA]</scope>
    <source>
        <strain evidence="1 2">P-25</strain>
    </source>
</reference>
<accession>A0ABW9JK08</accession>
<dbReference type="EMBL" id="SRMP02000026">
    <property type="protein sequence ID" value="MFN0292546.1"/>
    <property type="molecule type" value="Genomic_DNA"/>
</dbReference>
<dbReference type="Proteomes" id="UP001517367">
    <property type="component" value="Unassembled WGS sequence"/>
</dbReference>